<proteinExistence type="predicted"/>
<evidence type="ECO:0000313" key="2">
    <source>
        <dbReference type="Proteomes" id="UP000031561"/>
    </source>
</evidence>
<name>A0ABD4T5J1_9CYAN</name>
<evidence type="ECO:0000313" key="1">
    <source>
        <dbReference type="EMBL" id="MCM1983696.1"/>
    </source>
</evidence>
<dbReference type="AlphaFoldDB" id="A0ABD4T5J1"/>
<sequence>MNTVGVSVMIAIATKPAIKSGSFSSKHRKDGLRPTLYGLETTVGCGLALVATPHSPPMILLRSHRSSRCCDMLEIIDALILDHARPEF</sequence>
<dbReference type="EMBL" id="JTHE03000071">
    <property type="protein sequence ID" value="MCM1983696.1"/>
    <property type="molecule type" value="Genomic_DNA"/>
</dbReference>
<reference evidence="1 2" key="1">
    <citation type="journal article" date="2015" name="Genome Announc.">
        <title>Draft Genome Sequence of Filamentous Marine Cyanobacterium Lyngbya confervoides Strain BDU141951.</title>
        <authorList>
            <person name="Chandrababunaidu M.M."/>
            <person name="Sen D."/>
            <person name="Tripathy S."/>
        </authorList>
    </citation>
    <scope>NUCLEOTIDE SEQUENCE [LARGE SCALE GENOMIC DNA]</scope>
    <source>
        <strain evidence="1 2">BDU141951</strain>
    </source>
</reference>
<organism evidence="1 2">
    <name type="scientific">Lyngbya confervoides BDU141951</name>
    <dbReference type="NCBI Taxonomy" id="1574623"/>
    <lineage>
        <taxon>Bacteria</taxon>
        <taxon>Bacillati</taxon>
        <taxon>Cyanobacteriota</taxon>
        <taxon>Cyanophyceae</taxon>
        <taxon>Oscillatoriophycideae</taxon>
        <taxon>Oscillatoriales</taxon>
        <taxon>Microcoleaceae</taxon>
        <taxon>Lyngbya</taxon>
    </lineage>
</organism>
<keyword evidence="2" id="KW-1185">Reference proteome</keyword>
<dbReference type="Proteomes" id="UP000031561">
    <property type="component" value="Unassembled WGS sequence"/>
</dbReference>
<comment type="caution">
    <text evidence="1">The sequence shown here is derived from an EMBL/GenBank/DDBJ whole genome shotgun (WGS) entry which is preliminary data.</text>
</comment>
<protein>
    <submittedName>
        <fullName evidence="1">Uncharacterized protein</fullName>
    </submittedName>
</protein>
<gene>
    <name evidence="1" type="ORF">QQ91_0012795</name>
</gene>
<dbReference type="RefSeq" id="WP_166282637.1">
    <property type="nucleotide sequence ID" value="NZ_JTHE03000071.1"/>
</dbReference>
<accession>A0ABD4T5J1</accession>